<accession>A0A8R1YQM6</accession>
<feature type="chain" id="PRO_5043747233" evidence="2">
    <location>
        <begin position="18"/>
        <end position="754"/>
    </location>
</feature>
<dbReference type="EnsemblMetazoa" id="PPA32271.1">
    <property type="protein sequence ID" value="PPA32271.1"/>
    <property type="gene ID" value="WBGene00205132"/>
</dbReference>
<organism evidence="3 4">
    <name type="scientific">Pristionchus pacificus</name>
    <name type="common">Parasitic nematode worm</name>
    <dbReference type="NCBI Taxonomy" id="54126"/>
    <lineage>
        <taxon>Eukaryota</taxon>
        <taxon>Metazoa</taxon>
        <taxon>Ecdysozoa</taxon>
        <taxon>Nematoda</taxon>
        <taxon>Chromadorea</taxon>
        <taxon>Rhabditida</taxon>
        <taxon>Rhabditina</taxon>
        <taxon>Diplogasteromorpha</taxon>
        <taxon>Diplogasteroidea</taxon>
        <taxon>Neodiplogasteridae</taxon>
        <taxon>Pristionchus</taxon>
    </lineage>
</organism>
<sequence length="754" mass="85511">MLLHFTLVSILIVMNEAKVLSVSQNDIVLEDLISTDTYAPSQSELDSMDGSGEDYLTPDYISRALEPDFILSLDEPTVSVERPVIPPLPSFPPTSTVQSVAAAIDVVQQDQATMCAPCFESCCIRLECSLNPIIDSFVTLQSFCARECQLSHRETDSKRSFEMSISHWNRRSSFTKADPLSSTSESESDLKQSSTVSPFPFSLPYSMAVRNPRELHDLNQYKPGIVLGGRWNILKLLDEGGFGRVYQVEDQKKPGHYAALKIESVNMDGGSAIKLEKSALMQIHKRGSRHHVPLLYRTSKRKNICYMIVTLLGDNLKRLKDKYFPEGYPLRTWSRVAIQCLYALKVVHDSGFVHRDIKACNFMLGHTSDAKKARMVHILDFGLARQWAFEDKRVKNGFGYRARPARPNCDFRGTFAFAAPSMHDGVEQGRKDDIWSFLYLLIDIYAGLPWARIDNDTALATMKQNIRDEDLLIRMPSELLPIPKHLRTLEYYSRPNYSLVFECLDKIMKKCNVTFLDSYEWETKSQAAIYKAAILDDYPGYLEAGPFMEEDPIGINEGPSGSRNTQGSIEEDDDFIKKKKKNDPSMDMSISFKASSNNNTNKKKNNKPGSKIKKGKKSTLSKKPNGTSRDTSREDLSKEDKKEDNDSPWKRAPSTPKNPSSVTGKTPIQKKKTRSSVEDSQDTQKKKTRSVEDSLDAQKKRNRERSSEENQETPKKNRDRSVDDNQDAQKKKKDRDRSVEEKPRSVYLSPYGGK</sequence>
<dbReference type="PANTHER" id="PTHR11909">
    <property type="entry name" value="CASEIN KINASE-RELATED"/>
    <property type="match status" value="1"/>
</dbReference>
<name>A0A2A6BB06_PRIPA</name>
<feature type="compositionally biased region" description="Polar residues" evidence="1">
    <location>
        <begin position="559"/>
        <end position="568"/>
    </location>
</feature>
<feature type="compositionally biased region" description="Polar residues" evidence="1">
    <location>
        <begin position="655"/>
        <end position="666"/>
    </location>
</feature>
<feature type="compositionally biased region" description="Basic and acidic residues" evidence="1">
    <location>
        <begin position="682"/>
        <end position="744"/>
    </location>
</feature>
<dbReference type="InterPro" id="IPR000719">
    <property type="entry name" value="Prot_kinase_dom"/>
</dbReference>
<feature type="region of interest" description="Disordered" evidence="1">
    <location>
        <begin position="175"/>
        <end position="195"/>
    </location>
</feature>
<accession>A0A2A6BB06</accession>
<gene>
    <name evidence="3" type="primary">WBGene00205132</name>
</gene>
<dbReference type="PROSITE" id="PS50011">
    <property type="entry name" value="PROTEIN_KINASE_DOM"/>
    <property type="match status" value="1"/>
</dbReference>
<reference evidence="3" key="2">
    <citation type="submission" date="2022-06" db="UniProtKB">
        <authorList>
            <consortium name="EnsemblMetazoa"/>
        </authorList>
    </citation>
    <scope>IDENTIFICATION</scope>
    <source>
        <strain evidence="3">PS312</strain>
    </source>
</reference>
<dbReference type="InterPro" id="IPR011009">
    <property type="entry name" value="Kinase-like_dom_sf"/>
</dbReference>
<dbReference type="GO" id="GO:0005737">
    <property type="term" value="C:cytoplasm"/>
    <property type="evidence" value="ECO:0000318"/>
    <property type="project" value="GO_Central"/>
</dbReference>
<reference evidence="4" key="1">
    <citation type="journal article" date="2008" name="Nat. Genet.">
        <title>The Pristionchus pacificus genome provides a unique perspective on nematode lifestyle and parasitism.</title>
        <authorList>
            <person name="Dieterich C."/>
            <person name="Clifton S.W."/>
            <person name="Schuster L.N."/>
            <person name="Chinwalla A."/>
            <person name="Delehaunty K."/>
            <person name="Dinkelacker I."/>
            <person name="Fulton L."/>
            <person name="Fulton R."/>
            <person name="Godfrey J."/>
            <person name="Minx P."/>
            <person name="Mitreva M."/>
            <person name="Roeseler W."/>
            <person name="Tian H."/>
            <person name="Witte H."/>
            <person name="Yang S.P."/>
            <person name="Wilson R.K."/>
            <person name="Sommer R.J."/>
        </authorList>
    </citation>
    <scope>NUCLEOTIDE SEQUENCE [LARGE SCALE GENOMIC DNA]</scope>
    <source>
        <strain evidence="4">PS312</strain>
    </source>
</reference>
<feature type="compositionally biased region" description="Basic and acidic residues" evidence="1">
    <location>
        <begin position="630"/>
        <end position="649"/>
    </location>
</feature>
<feature type="region of interest" description="Disordered" evidence="1">
    <location>
        <begin position="549"/>
        <end position="754"/>
    </location>
</feature>
<feature type="compositionally biased region" description="Basic residues" evidence="1">
    <location>
        <begin position="601"/>
        <end position="620"/>
    </location>
</feature>
<dbReference type="Pfam" id="PF00069">
    <property type="entry name" value="Pkinase"/>
    <property type="match status" value="1"/>
</dbReference>
<dbReference type="InterPro" id="IPR008271">
    <property type="entry name" value="Ser/Thr_kinase_AS"/>
</dbReference>
<evidence type="ECO:0000256" key="1">
    <source>
        <dbReference type="SAM" id="MobiDB-lite"/>
    </source>
</evidence>
<evidence type="ECO:0000256" key="2">
    <source>
        <dbReference type="SAM" id="SignalP"/>
    </source>
</evidence>
<protein>
    <submittedName>
        <fullName evidence="3">Protein kinase domain-containing protein</fullName>
    </submittedName>
</protein>
<dbReference type="Proteomes" id="UP000005239">
    <property type="component" value="Unassembled WGS sequence"/>
</dbReference>
<dbReference type="GO" id="GO:0005634">
    <property type="term" value="C:nucleus"/>
    <property type="evidence" value="ECO:0000318"/>
    <property type="project" value="GO_Central"/>
</dbReference>
<dbReference type="InterPro" id="IPR050235">
    <property type="entry name" value="CK1_Ser-Thr_kinase"/>
</dbReference>
<evidence type="ECO:0000313" key="4">
    <source>
        <dbReference type="Proteomes" id="UP000005239"/>
    </source>
</evidence>
<dbReference type="OrthoDB" id="5979581at2759"/>
<dbReference type="AlphaFoldDB" id="A0A2A6BB06"/>
<keyword evidence="2" id="KW-0732">Signal</keyword>
<dbReference type="SUPFAM" id="SSF56112">
    <property type="entry name" value="Protein kinase-like (PK-like)"/>
    <property type="match status" value="1"/>
</dbReference>
<dbReference type="GO" id="GO:0005524">
    <property type="term" value="F:ATP binding"/>
    <property type="evidence" value="ECO:0007669"/>
    <property type="project" value="InterPro"/>
</dbReference>
<dbReference type="Gene3D" id="1.10.510.10">
    <property type="entry name" value="Transferase(Phosphotransferase) domain 1"/>
    <property type="match status" value="1"/>
</dbReference>
<feature type="signal peptide" evidence="2">
    <location>
        <begin position="1"/>
        <end position="17"/>
    </location>
</feature>
<dbReference type="SMART" id="SM00220">
    <property type="entry name" value="S_TKc"/>
    <property type="match status" value="1"/>
</dbReference>
<dbReference type="PROSITE" id="PS00108">
    <property type="entry name" value="PROTEIN_KINASE_ST"/>
    <property type="match status" value="1"/>
</dbReference>
<keyword evidence="4" id="KW-1185">Reference proteome</keyword>
<proteinExistence type="predicted"/>
<dbReference type="GO" id="GO:0004674">
    <property type="term" value="F:protein serine/threonine kinase activity"/>
    <property type="evidence" value="ECO:0000318"/>
    <property type="project" value="GO_Central"/>
</dbReference>
<dbReference type="GO" id="GO:0007165">
    <property type="term" value="P:signal transduction"/>
    <property type="evidence" value="ECO:0000318"/>
    <property type="project" value="GO_Central"/>
</dbReference>
<dbReference type="FunFam" id="1.10.510.10:FF:002033">
    <property type="entry name" value="Uncharacterized protein"/>
    <property type="match status" value="1"/>
</dbReference>
<evidence type="ECO:0000313" key="3">
    <source>
        <dbReference type="EnsemblMetazoa" id="PPA32271.1"/>
    </source>
</evidence>